<dbReference type="RefSeq" id="WP_265382208.1">
    <property type="nucleotide sequence ID" value="NZ_CP110615.1"/>
</dbReference>
<keyword evidence="2" id="KW-0812">Transmembrane</keyword>
<protein>
    <submittedName>
        <fullName evidence="3">Uncharacterized protein</fullName>
    </submittedName>
</protein>
<feature type="compositionally biased region" description="Low complexity" evidence="1">
    <location>
        <begin position="251"/>
        <end position="262"/>
    </location>
</feature>
<sequence>MQDSVIVVVLVGAWLVVLVPMLARHRQQVRRTADAALASRVLHRGDSGVALAARPGPAAGHPSDPGWVAQDELELEEEIVDEQHAHQDDVEAVAEHLGTEDAPLDESEGHSGAENVHRTGRGGFDPRADAVARRARYAFRQRVSLTLLAVVVVTLLGALVGVGQLWWPHLLADLALVGYLAFLRRQTRIEEDVRERRLHRMGRARLGIEVDSEHAEQLGGVPRRLRRPGAVVLEIDDEDPAFDELEPPLAPAEMELPRASGQ</sequence>
<evidence type="ECO:0000256" key="1">
    <source>
        <dbReference type="SAM" id="MobiDB-lite"/>
    </source>
</evidence>
<reference evidence="3" key="1">
    <citation type="submission" date="2022-10" db="EMBL/GenBank/DDBJ databases">
        <title>Rhodococcus sp.75.</title>
        <authorList>
            <person name="Sun M."/>
        </authorList>
    </citation>
    <scope>NUCLEOTIDE SEQUENCE</scope>
    <source>
        <strain evidence="3">75</strain>
    </source>
</reference>
<feature type="compositionally biased region" description="Basic and acidic residues" evidence="1">
    <location>
        <begin position="107"/>
        <end position="117"/>
    </location>
</feature>
<evidence type="ECO:0000313" key="3">
    <source>
        <dbReference type="EMBL" id="UZJ24101.1"/>
    </source>
</evidence>
<dbReference type="EMBL" id="CP110615">
    <property type="protein sequence ID" value="UZJ24101.1"/>
    <property type="molecule type" value="Genomic_DNA"/>
</dbReference>
<dbReference type="NCBIfam" id="NF045516">
    <property type="entry name" value="GlpR"/>
    <property type="match status" value="1"/>
</dbReference>
<evidence type="ECO:0000313" key="4">
    <source>
        <dbReference type="Proteomes" id="UP001164965"/>
    </source>
</evidence>
<feature type="region of interest" description="Disordered" evidence="1">
    <location>
        <begin position="101"/>
        <end position="125"/>
    </location>
</feature>
<dbReference type="Proteomes" id="UP001164965">
    <property type="component" value="Chromosome"/>
</dbReference>
<proteinExistence type="predicted"/>
<accession>A0ABY6NYI1</accession>
<dbReference type="InterPro" id="IPR053779">
    <property type="entry name" value="GlpR"/>
</dbReference>
<keyword evidence="2" id="KW-0472">Membrane</keyword>
<gene>
    <name evidence="3" type="ORF">RHODO2019_13130</name>
</gene>
<feature type="transmembrane region" description="Helical" evidence="2">
    <location>
        <begin position="143"/>
        <end position="160"/>
    </location>
</feature>
<keyword evidence="4" id="KW-1185">Reference proteome</keyword>
<feature type="transmembrane region" description="Helical" evidence="2">
    <location>
        <begin position="6"/>
        <end position="23"/>
    </location>
</feature>
<name>A0ABY6NYI1_9NOCA</name>
<feature type="region of interest" description="Disordered" evidence="1">
    <location>
        <begin position="238"/>
        <end position="262"/>
    </location>
</feature>
<keyword evidence="2" id="KW-1133">Transmembrane helix</keyword>
<feature type="transmembrane region" description="Helical" evidence="2">
    <location>
        <begin position="166"/>
        <end position="183"/>
    </location>
</feature>
<organism evidence="3 4">
    <name type="scientific">Rhodococcus antarcticus</name>
    <dbReference type="NCBI Taxonomy" id="2987751"/>
    <lineage>
        <taxon>Bacteria</taxon>
        <taxon>Bacillati</taxon>
        <taxon>Actinomycetota</taxon>
        <taxon>Actinomycetes</taxon>
        <taxon>Mycobacteriales</taxon>
        <taxon>Nocardiaceae</taxon>
        <taxon>Rhodococcus</taxon>
    </lineage>
</organism>
<evidence type="ECO:0000256" key="2">
    <source>
        <dbReference type="SAM" id="Phobius"/>
    </source>
</evidence>